<evidence type="ECO:0000313" key="2">
    <source>
        <dbReference type="Proteomes" id="UP000823399"/>
    </source>
</evidence>
<reference evidence="1" key="1">
    <citation type="journal article" date="2020" name="New Phytol.">
        <title>Comparative genomics reveals dynamic genome evolution in host specialist ectomycorrhizal fungi.</title>
        <authorList>
            <person name="Lofgren L.A."/>
            <person name="Nguyen N.H."/>
            <person name="Vilgalys R."/>
            <person name="Ruytinx J."/>
            <person name="Liao H.L."/>
            <person name="Branco S."/>
            <person name="Kuo A."/>
            <person name="LaButti K."/>
            <person name="Lipzen A."/>
            <person name="Andreopoulos W."/>
            <person name="Pangilinan J."/>
            <person name="Riley R."/>
            <person name="Hundley H."/>
            <person name="Na H."/>
            <person name="Barry K."/>
            <person name="Grigoriev I.V."/>
            <person name="Stajich J.E."/>
            <person name="Kennedy P.G."/>
        </authorList>
    </citation>
    <scope>NUCLEOTIDE SEQUENCE</scope>
    <source>
        <strain evidence="1">FC423</strain>
    </source>
</reference>
<accession>A0A9P7JU39</accession>
<keyword evidence="2" id="KW-1185">Reference proteome</keyword>
<sequence>MGEEFLSPMKPLSSYPPSNAFNDAITASEALAAPHGKTRWLFVKFKNSVFDQFSRLKRFRSRNPDKNINHEGALSTPNIEVPKITSPAVKGVVPKSVVVQEQSTSPDVKKETVPIAKSQSAAVALQAAREDARKFKTLGGHAINVISAVRNGPADLNTASSFQDTYLQPLRIFDSAIRNIAEMHPYAKIALSVLSCASKIVLDQVDLDGAVYCLVEKLADVYEFMNEDETLNQISSMHSIGLLKHQGFLEEIGKERCIGNKQYNPNVHRQAGGTHAKLPGSS</sequence>
<gene>
    <name evidence="1" type="ORF">F5147DRAFT_760830</name>
</gene>
<dbReference type="Proteomes" id="UP000823399">
    <property type="component" value="Unassembled WGS sequence"/>
</dbReference>
<dbReference type="GeneID" id="64702756"/>
<dbReference type="EMBL" id="JABBWM010000025">
    <property type="protein sequence ID" value="KAG2109015.1"/>
    <property type="molecule type" value="Genomic_DNA"/>
</dbReference>
<dbReference type="OrthoDB" id="2670913at2759"/>
<dbReference type="RefSeq" id="XP_041293258.1">
    <property type="nucleotide sequence ID" value="XM_041440497.1"/>
</dbReference>
<evidence type="ECO:0000313" key="1">
    <source>
        <dbReference type="EMBL" id="KAG2109015.1"/>
    </source>
</evidence>
<proteinExistence type="predicted"/>
<comment type="caution">
    <text evidence="1">The sequence shown here is derived from an EMBL/GenBank/DDBJ whole genome shotgun (WGS) entry which is preliminary data.</text>
</comment>
<dbReference type="AlphaFoldDB" id="A0A9P7JU39"/>
<organism evidence="1 2">
    <name type="scientific">Suillus discolor</name>
    <dbReference type="NCBI Taxonomy" id="1912936"/>
    <lineage>
        <taxon>Eukaryota</taxon>
        <taxon>Fungi</taxon>
        <taxon>Dikarya</taxon>
        <taxon>Basidiomycota</taxon>
        <taxon>Agaricomycotina</taxon>
        <taxon>Agaricomycetes</taxon>
        <taxon>Agaricomycetidae</taxon>
        <taxon>Boletales</taxon>
        <taxon>Suillineae</taxon>
        <taxon>Suillaceae</taxon>
        <taxon>Suillus</taxon>
    </lineage>
</organism>
<name>A0A9P7JU39_9AGAM</name>
<protein>
    <submittedName>
        <fullName evidence="1">Uncharacterized protein</fullName>
    </submittedName>
</protein>